<organism evidence="3 4">
    <name type="scientific">Bosea rubneri</name>
    <dbReference type="NCBI Taxonomy" id="3075434"/>
    <lineage>
        <taxon>Bacteria</taxon>
        <taxon>Pseudomonadati</taxon>
        <taxon>Pseudomonadota</taxon>
        <taxon>Alphaproteobacteria</taxon>
        <taxon>Hyphomicrobiales</taxon>
        <taxon>Boseaceae</taxon>
        <taxon>Bosea</taxon>
    </lineage>
</organism>
<keyword evidence="4" id="KW-1185">Reference proteome</keyword>
<accession>A0ABU3SDA6</accession>
<reference evidence="3 4" key="1">
    <citation type="submission" date="2023-09" db="EMBL/GenBank/DDBJ databases">
        <title>Whole genome shotgun sequencing (WGS) of Bosea sp. ZW T0_25, isolated from stored onions (Allium cepa).</title>
        <authorList>
            <person name="Stoll D.A."/>
            <person name="Huch M."/>
        </authorList>
    </citation>
    <scope>NUCLEOTIDE SEQUENCE [LARGE SCALE GENOMIC DNA]</scope>
    <source>
        <strain evidence="3 4">ZW T0_25</strain>
    </source>
</reference>
<dbReference type="Gene3D" id="3.40.50.300">
    <property type="entry name" value="P-loop containing nucleotide triphosphate hydrolases"/>
    <property type="match status" value="1"/>
</dbReference>
<dbReference type="Pfam" id="PF13476">
    <property type="entry name" value="AAA_23"/>
    <property type="match status" value="1"/>
</dbReference>
<evidence type="ECO:0000313" key="3">
    <source>
        <dbReference type="EMBL" id="MDU0342754.1"/>
    </source>
</evidence>
<evidence type="ECO:0000256" key="1">
    <source>
        <dbReference type="SAM" id="Coils"/>
    </source>
</evidence>
<dbReference type="Proteomes" id="UP001254257">
    <property type="component" value="Unassembled WGS sequence"/>
</dbReference>
<dbReference type="InterPro" id="IPR027417">
    <property type="entry name" value="P-loop_NTPase"/>
</dbReference>
<comment type="caution">
    <text evidence="3">The sequence shown here is derived from an EMBL/GenBank/DDBJ whole genome shotgun (WGS) entry which is preliminary data.</text>
</comment>
<evidence type="ECO:0000259" key="2">
    <source>
        <dbReference type="Pfam" id="PF13476"/>
    </source>
</evidence>
<name>A0ABU3SDA6_9HYPH</name>
<keyword evidence="1" id="KW-0175">Coiled coil</keyword>
<feature type="coiled-coil region" evidence="1">
    <location>
        <begin position="207"/>
        <end position="295"/>
    </location>
</feature>
<dbReference type="EMBL" id="JAWDID010000047">
    <property type="protein sequence ID" value="MDU0342754.1"/>
    <property type="molecule type" value="Genomic_DNA"/>
</dbReference>
<feature type="domain" description="Rad50/SbcC-type AAA" evidence="2">
    <location>
        <begin position="6"/>
        <end position="264"/>
    </location>
</feature>
<sequence length="343" mass="36832">MKLTALRLHNVRRFAGTGVAVEGIGDGVNVLCAVNEFGKSTCFDALHALFFQPYSGTPGAVQALRPYSGGSPLVEADIATPEGAFRLTKQFYGGKRAMVRELSSGRLIAQADEAEKFIGALVQGGTTGPAGLLWVRQGITGIERRAKSEEESEKRARESVLLSVQGEVESLTGGRRMAQAVAACEEELSRLVTATRRPKAGGPYALALDERDRLAEAERKLATEVAELRAALDRRRSIRNRLDELEDRDEENARRSALAQAEKDLATAKTQGEALKTAEAQAALARSQRDAANQALSAYRRSLARLAELQALESEGTGKRDDALARQRAAAEFGRAAAAAVEA</sequence>
<gene>
    <name evidence="3" type="ORF">RKE40_22880</name>
</gene>
<dbReference type="RefSeq" id="WP_316020515.1">
    <property type="nucleotide sequence ID" value="NZ_JAWDID010000047.1"/>
</dbReference>
<protein>
    <submittedName>
        <fullName evidence="3">AAA family ATPase</fullName>
    </submittedName>
</protein>
<dbReference type="SUPFAM" id="SSF52540">
    <property type="entry name" value="P-loop containing nucleoside triphosphate hydrolases"/>
    <property type="match status" value="1"/>
</dbReference>
<dbReference type="InterPro" id="IPR038729">
    <property type="entry name" value="Rad50/SbcC_AAA"/>
</dbReference>
<evidence type="ECO:0000313" key="4">
    <source>
        <dbReference type="Proteomes" id="UP001254257"/>
    </source>
</evidence>
<feature type="non-terminal residue" evidence="3">
    <location>
        <position position="343"/>
    </location>
</feature>
<proteinExistence type="predicted"/>